<dbReference type="EMBL" id="AP026560">
    <property type="protein sequence ID" value="BDP43210.1"/>
    <property type="molecule type" value="Genomic_DNA"/>
</dbReference>
<sequence>MLLLLGAALLTGGGAGAQTGLPSGGPRANSAALLDGQRLTLNVSFLPGEPGGPAYPPSGPFSRANPAYYPVRGNPGTLRLTVVTGQPAAALVLRARAVPAPGRLAALPADRVEYSVNGAPWQASGGVQTVALLPPGGQATYEIALRLRLEGDEPAGEHGVQLTWTVEAR</sequence>
<evidence type="ECO:0008006" key="4">
    <source>
        <dbReference type="Google" id="ProtNLM"/>
    </source>
</evidence>
<accession>A0ABN6RIL9</accession>
<evidence type="ECO:0000313" key="2">
    <source>
        <dbReference type="EMBL" id="BDP43210.1"/>
    </source>
</evidence>
<reference evidence="2" key="1">
    <citation type="submission" date="2022-07" db="EMBL/GenBank/DDBJ databases">
        <title>Complete Genome Sequence of the Radioresistant Bacterium Deinococcus aetherius ST0316, Isolated from the Air Dust collected in Lower Stratosphere above Japan.</title>
        <authorList>
            <person name="Satoh K."/>
            <person name="Hagiwara K."/>
            <person name="Katsumata K."/>
            <person name="Kubo A."/>
            <person name="Yokobori S."/>
            <person name="Yamagishi A."/>
            <person name="Oono Y."/>
            <person name="Narumi I."/>
        </authorList>
    </citation>
    <scope>NUCLEOTIDE SEQUENCE</scope>
    <source>
        <strain evidence="2">ST0316</strain>
    </source>
</reference>
<feature type="signal peptide" evidence="1">
    <location>
        <begin position="1"/>
        <end position="17"/>
    </location>
</feature>
<proteinExistence type="predicted"/>
<protein>
    <recommendedName>
        <fullName evidence="4">DUF4402 domain-containing protein</fullName>
    </recommendedName>
</protein>
<keyword evidence="3" id="KW-1185">Reference proteome</keyword>
<evidence type="ECO:0000256" key="1">
    <source>
        <dbReference type="SAM" id="SignalP"/>
    </source>
</evidence>
<dbReference type="Proteomes" id="UP001064971">
    <property type="component" value="Chromosome"/>
</dbReference>
<keyword evidence="1" id="KW-0732">Signal</keyword>
<organism evidence="2 3">
    <name type="scientific">Deinococcus aetherius</name>
    <dbReference type="NCBI Taxonomy" id="200252"/>
    <lineage>
        <taxon>Bacteria</taxon>
        <taxon>Thermotogati</taxon>
        <taxon>Deinococcota</taxon>
        <taxon>Deinococci</taxon>
        <taxon>Deinococcales</taxon>
        <taxon>Deinococcaceae</taxon>
        <taxon>Deinococcus</taxon>
    </lineage>
</organism>
<feature type="chain" id="PRO_5045156872" description="DUF4402 domain-containing protein" evidence="1">
    <location>
        <begin position="18"/>
        <end position="169"/>
    </location>
</feature>
<name>A0ABN6RIL9_9DEIO</name>
<gene>
    <name evidence="2" type="ORF">DAETH_31790</name>
</gene>
<evidence type="ECO:0000313" key="3">
    <source>
        <dbReference type="Proteomes" id="UP001064971"/>
    </source>
</evidence>